<evidence type="ECO:0000313" key="3">
    <source>
        <dbReference type="Proteomes" id="UP000530660"/>
    </source>
</evidence>
<keyword evidence="3" id="KW-1185">Reference proteome</keyword>
<gene>
    <name evidence="2" type="ORF">F1559_002442</name>
</gene>
<comment type="caution">
    <text evidence="2">The sequence shown here is derived from an EMBL/GenBank/DDBJ whole genome shotgun (WGS) entry which is preliminary data.</text>
</comment>
<sequence>MTMMMRMMFVLMPSFLGSQPLICARSRAAQPTRLRRARSCLLHCTCSSHLNIQPAPAAAVPSPFYALQDVIAFPATAAEHRTPLRACDRYWRFLVSSSGTVARHLFILVSRDRHPLRTRLVSCTLLPTGARLNDELIVPSFVRSHVPHPVGWRQVLITSAPALAMRLPGETLFSVASWWSQDVLQHARFDDPEPTLLPPLWEAIDTHGRRPLVFSVHQILYGKLPLDLFGTEWDDYAELGTGPRGSNALSWQRPGYEYGWGRICLYQKQRTIVGVTYEIFSRALEKYFID</sequence>
<dbReference type="AlphaFoldDB" id="A0A7J7ID95"/>
<feature type="signal peptide" evidence="1">
    <location>
        <begin position="1"/>
        <end position="18"/>
    </location>
</feature>
<protein>
    <submittedName>
        <fullName evidence="2">Uncharacterized protein</fullName>
    </submittedName>
</protein>
<feature type="chain" id="PRO_5029764449" evidence="1">
    <location>
        <begin position="19"/>
        <end position="290"/>
    </location>
</feature>
<keyword evidence="1" id="KW-0732">Signal</keyword>
<evidence type="ECO:0000313" key="2">
    <source>
        <dbReference type="EMBL" id="KAF6001076.1"/>
    </source>
</evidence>
<dbReference type="EMBL" id="VWRR01000016">
    <property type="protein sequence ID" value="KAF6001076.1"/>
    <property type="molecule type" value="Genomic_DNA"/>
</dbReference>
<name>A0A7J7ID95_9RHOD</name>
<proteinExistence type="predicted"/>
<accession>A0A7J7ID95</accession>
<evidence type="ECO:0000256" key="1">
    <source>
        <dbReference type="SAM" id="SignalP"/>
    </source>
</evidence>
<reference evidence="2 3" key="1">
    <citation type="journal article" date="2020" name="J. Phycol.">
        <title>Comparative genome analysis reveals Cyanidiococcus gen. nov., a new extremophilic red algal genus sister to Cyanidioschyzon (Cyanidioschyzonaceae, Rhodophyta).</title>
        <authorList>
            <person name="Liu S.-L."/>
            <person name="Chiang Y.-R."/>
            <person name="Yoon H.S."/>
            <person name="Fu H.-Y."/>
        </authorList>
    </citation>
    <scope>NUCLEOTIDE SEQUENCE [LARGE SCALE GENOMIC DNA]</scope>
    <source>
        <strain evidence="2 3">THAL066</strain>
    </source>
</reference>
<dbReference type="Proteomes" id="UP000530660">
    <property type="component" value="Unassembled WGS sequence"/>
</dbReference>
<organism evidence="2 3">
    <name type="scientific">Cyanidiococcus yangmingshanensis</name>
    <dbReference type="NCBI Taxonomy" id="2690220"/>
    <lineage>
        <taxon>Eukaryota</taxon>
        <taxon>Rhodophyta</taxon>
        <taxon>Bangiophyceae</taxon>
        <taxon>Cyanidiales</taxon>
        <taxon>Cyanidiaceae</taxon>
        <taxon>Cyanidiococcus</taxon>
    </lineage>
</organism>